<organism evidence="2 3">
    <name type="scientific">Oryzias sinensis</name>
    <name type="common">Chinese medaka</name>
    <dbReference type="NCBI Taxonomy" id="183150"/>
    <lineage>
        <taxon>Eukaryota</taxon>
        <taxon>Metazoa</taxon>
        <taxon>Chordata</taxon>
        <taxon>Craniata</taxon>
        <taxon>Vertebrata</taxon>
        <taxon>Euteleostomi</taxon>
        <taxon>Actinopterygii</taxon>
        <taxon>Neopterygii</taxon>
        <taxon>Teleostei</taxon>
        <taxon>Neoteleostei</taxon>
        <taxon>Acanthomorphata</taxon>
        <taxon>Ovalentaria</taxon>
        <taxon>Atherinomorphae</taxon>
        <taxon>Beloniformes</taxon>
        <taxon>Adrianichthyidae</taxon>
        <taxon>Oryziinae</taxon>
        <taxon>Oryzias</taxon>
    </lineage>
</organism>
<feature type="domain" description="SCAN box" evidence="1">
    <location>
        <begin position="42"/>
        <end position="107"/>
    </location>
</feature>
<evidence type="ECO:0000313" key="3">
    <source>
        <dbReference type="Proteomes" id="UP000694383"/>
    </source>
</evidence>
<reference evidence="2" key="2">
    <citation type="submission" date="2025-09" db="UniProtKB">
        <authorList>
            <consortium name="Ensembl"/>
        </authorList>
    </citation>
    <scope>IDENTIFICATION</scope>
</reference>
<evidence type="ECO:0000259" key="1">
    <source>
        <dbReference type="PROSITE" id="PS50804"/>
    </source>
</evidence>
<dbReference type="InterPro" id="IPR038269">
    <property type="entry name" value="SCAN_sf"/>
</dbReference>
<dbReference type="Gene3D" id="1.10.4020.10">
    <property type="entry name" value="DNA breaking-rejoining enzymes"/>
    <property type="match status" value="1"/>
</dbReference>
<keyword evidence="3" id="KW-1185">Reference proteome</keyword>
<protein>
    <recommendedName>
        <fullName evidence="1">SCAN box domain-containing protein</fullName>
    </recommendedName>
</protein>
<sequence length="194" mass="20450">MPGPPADSMAGPSHMGGRTNVYRAVHGVLRERRNISPGTCCRRLRSAEVPSGRGPAGACCRSKGLCRGWDRPELRTEEQSGSIVAMGPQVHPSGVRTWVEEHGLEEGPADAWPAELLGGSVWSLLVGPCLQHPLYAPFSPGCPPPGRGRLAPTLLLPGPTMGRVGGCLERGVVLPWGGPGSYLGLGGPRHHPER</sequence>
<proteinExistence type="predicted"/>
<name>A0A8C7XV10_9TELE</name>
<dbReference type="AlphaFoldDB" id="A0A8C7XV10"/>
<dbReference type="PROSITE" id="PS50804">
    <property type="entry name" value="SCAN_BOX"/>
    <property type="match status" value="1"/>
</dbReference>
<evidence type="ECO:0000313" key="2">
    <source>
        <dbReference type="Ensembl" id="ENSOSIP00000019017.1"/>
    </source>
</evidence>
<dbReference type="InterPro" id="IPR003309">
    <property type="entry name" value="SCAN_dom"/>
</dbReference>
<reference evidence="2" key="1">
    <citation type="submission" date="2025-08" db="UniProtKB">
        <authorList>
            <consortium name="Ensembl"/>
        </authorList>
    </citation>
    <scope>IDENTIFICATION</scope>
</reference>
<dbReference type="Ensembl" id="ENSOSIT00000020091.1">
    <property type="protein sequence ID" value="ENSOSIP00000019017.1"/>
    <property type="gene ID" value="ENSOSIG00000010276.1"/>
</dbReference>
<dbReference type="Proteomes" id="UP000694383">
    <property type="component" value="Unplaced"/>
</dbReference>
<dbReference type="SUPFAM" id="SSF47353">
    <property type="entry name" value="Retrovirus capsid dimerization domain-like"/>
    <property type="match status" value="1"/>
</dbReference>
<accession>A0A8C7XV10</accession>
<dbReference type="GeneTree" id="ENSGT00940000176970"/>